<name>A0A8H6U434_9AGAR</name>
<dbReference type="CDD" id="cd00882">
    <property type="entry name" value="Ras_like_GTPase"/>
    <property type="match status" value="1"/>
</dbReference>
<dbReference type="InterPro" id="IPR027417">
    <property type="entry name" value="P-loop_NTPase"/>
</dbReference>
<comment type="caution">
    <text evidence="1">The sequence shown here is derived from an EMBL/GenBank/DDBJ whole genome shotgun (WGS) entry which is preliminary data.</text>
</comment>
<reference evidence="1" key="1">
    <citation type="submission" date="2020-05" db="EMBL/GenBank/DDBJ databases">
        <title>Mycena genomes resolve the evolution of fungal bioluminescence.</title>
        <authorList>
            <person name="Tsai I.J."/>
        </authorList>
    </citation>
    <scope>NUCLEOTIDE SEQUENCE</scope>
    <source>
        <strain evidence="1">CCC161011</strain>
    </source>
</reference>
<organism evidence="1 2">
    <name type="scientific">Mycena venus</name>
    <dbReference type="NCBI Taxonomy" id="2733690"/>
    <lineage>
        <taxon>Eukaryota</taxon>
        <taxon>Fungi</taxon>
        <taxon>Dikarya</taxon>
        <taxon>Basidiomycota</taxon>
        <taxon>Agaricomycotina</taxon>
        <taxon>Agaricomycetes</taxon>
        <taxon>Agaricomycetidae</taxon>
        <taxon>Agaricales</taxon>
        <taxon>Marasmiineae</taxon>
        <taxon>Mycenaceae</taxon>
        <taxon>Mycena</taxon>
    </lineage>
</organism>
<protein>
    <submittedName>
        <fullName evidence="1">G domain-containing protein</fullName>
    </submittedName>
</protein>
<gene>
    <name evidence="1" type="ORF">MVEN_02534600</name>
</gene>
<evidence type="ECO:0000313" key="1">
    <source>
        <dbReference type="EMBL" id="KAF7328477.1"/>
    </source>
</evidence>
<dbReference type="SUPFAM" id="SSF52540">
    <property type="entry name" value="P-loop containing nucleoside triphosphate hydrolases"/>
    <property type="match status" value="1"/>
</dbReference>
<evidence type="ECO:0000313" key="2">
    <source>
        <dbReference type="Proteomes" id="UP000620124"/>
    </source>
</evidence>
<dbReference type="EMBL" id="JACAZI010000035">
    <property type="protein sequence ID" value="KAF7328477.1"/>
    <property type="molecule type" value="Genomic_DNA"/>
</dbReference>
<dbReference type="AlphaFoldDB" id="A0A8H6U434"/>
<dbReference type="OrthoDB" id="391988at2759"/>
<dbReference type="Gene3D" id="3.40.50.300">
    <property type="entry name" value="P-loop containing nucleotide triphosphate hydrolases"/>
    <property type="match status" value="1"/>
</dbReference>
<keyword evidence="2" id="KW-1185">Reference proteome</keyword>
<accession>A0A8H6U434</accession>
<dbReference type="Proteomes" id="UP000620124">
    <property type="component" value="Unassembled WGS sequence"/>
</dbReference>
<sequence>MEPETLPLLNKEILAVCPRSRVLVVGKVSGLALNGQRTSDEVSVQSGVGKSSLISHAFGIDIKSISHQEAGKCDINFEIISQQNPLFVLHDSMGFEHGDMENLETAKNFLQSHVGKDVALQTKVHVIWLCIQVPYAGGRVFETGDEEFLKLACAIKVPVVVVFTQFDMLVDSMFQDLDLPHDASEDTIEKLCNEKAERQYQELCVGPLRQVNPELRHARSAGLGENAQPDRQALNHLIQVTRDLVEKGVEGDAWIVTAMAQRTSSQVKIDGAIAVGMKRYWRGLASSTIFSGSRLIKCLDTVHEEMTDSWNFHDPDDLLLRDEFREKIKRLAQLVTPDDEKAKSLFGNTDAIKSLLGMGGPAATTAAAPVIVAIGLTAWFIKFLTDVYSKTPEALRCFMGYIIDLTLVLNELFSVVRDNPLPQRVTNADIDKALENYNHSHLGCVHRDIRQYVRDASFWKILQSNKAEIKVKELLNKYSSKHNQRESGS</sequence>
<proteinExistence type="predicted"/>